<organism evidence="2 3">
    <name type="scientific">Fusarium albosuccineum</name>
    <dbReference type="NCBI Taxonomy" id="1237068"/>
    <lineage>
        <taxon>Eukaryota</taxon>
        <taxon>Fungi</taxon>
        <taxon>Dikarya</taxon>
        <taxon>Ascomycota</taxon>
        <taxon>Pezizomycotina</taxon>
        <taxon>Sordariomycetes</taxon>
        <taxon>Hypocreomycetidae</taxon>
        <taxon>Hypocreales</taxon>
        <taxon>Nectriaceae</taxon>
        <taxon>Fusarium</taxon>
        <taxon>Fusarium decemcellulare species complex</taxon>
    </lineage>
</organism>
<evidence type="ECO:0000313" key="2">
    <source>
        <dbReference type="EMBL" id="KAF4459056.1"/>
    </source>
</evidence>
<dbReference type="SUPFAM" id="SSF52047">
    <property type="entry name" value="RNI-like"/>
    <property type="match status" value="1"/>
</dbReference>
<evidence type="ECO:0008006" key="4">
    <source>
        <dbReference type="Google" id="ProtNLM"/>
    </source>
</evidence>
<protein>
    <recommendedName>
        <fullName evidence="4">F-box domain-containing protein</fullName>
    </recommendedName>
</protein>
<evidence type="ECO:0000256" key="1">
    <source>
        <dbReference type="SAM" id="MobiDB-lite"/>
    </source>
</evidence>
<name>A0A8H4KZ88_9HYPO</name>
<dbReference type="OrthoDB" id="5279008at2759"/>
<accession>A0A8H4KZ88</accession>
<dbReference type="InterPro" id="IPR032675">
    <property type="entry name" value="LRR_dom_sf"/>
</dbReference>
<sequence length="460" mass="51596">MPTISHLPIEMLCSIANLLDDQAFFRFRQTSRLINNSTASQFATRYFERRYVFLQRHSLEALIDIARHPTFGPTVQSLDISIAHITKNPDVWEWDMQYRPEEDNEVEIDEEPSPEDQGSSPSSPWSEDSRVPDVEFSAEEEKAVVNTIAYGRYQDDQRYIMECGMATAYLTLALTAMPNCRTIILSGQDRPWGARLQAKQTGLWPATNTDTIESGEFARHALQVLLAAVVASHVLLEELDILFSPLDFHAGSHEFISDLAAQRIRSCFPDLNTLRLNVCSEYFALSDSGAGSLVRFIELFPAATLLDLRMGGRNKSSLVTTIAGSLQMTALRHLELHWVNCTADALVKILCRHQGTLKDVLFNGVHIHEAEGWPLIFRVLRDKLSVESLLVANCLSAKQWVRFRNPGGKERGIQIRCDWDSLTSAIDRIVLEKTGTDKSITPVLALISPSPCGSRLILLV</sequence>
<dbReference type="Gene3D" id="3.80.10.10">
    <property type="entry name" value="Ribonuclease Inhibitor"/>
    <property type="match status" value="1"/>
</dbReference>
<feature type="region of interest" description="Disordered" evidence="1">
    <location>
        <begin position="103"/>
        <end position="138"/>
    </location>
</feature>
<reference evidence="2 3" key="1">
    <citation type="submission" date="2020-01" db="EMBL/GenBank/DDBJ databases">
        <title>Identification and distribution of gene clusters putatively required for synthesis of sphingolipid metabolism inhibitors in phylogenetically diverse species of the filamentous fungus Fusarium.</title>
        <authorList>
            <person name="Kim H.-S."/>
            <person name="Busman M."/>
            <person name="Brown D.W."/>
            <person name="Divon H."/>
            <person name="Uhlig S."/>
            <person name="Proctor R.H."/>
        </authorList>
    </citation>
    <scope>NUCLEOTIDE SEQUENCE [LARGE SCALE GENOMIC DNA]</scope>
    <source>
        <strain evidence="2 3">NRRL 20459</strain>
    </source>
</reference>
<comment type="caution">
    <text evidence="2">The sequence shown here is derived from an EMBL/GenBank/DDBJ whole genome shotgun (WGS) entry which is preliminary data.</text>
</comment>
<feature type="compositionally biased region" description="Basic and acidic residues" evidence="1">
    <location>
        <begin position="127"/>
        <end position="138"/>
    </location>
</feature>
<dbReference type="Proteomes" id="UP000554235">
    <property type="component" value="Unassembled WGS sequence"/>
</dbReference>
<keyword evidence="3" id="KW-1185">Reference proteome</keyword>
<feature type="compositionally biased region" description="Acidic residues" evidence="1">
    <location>
        <begin position="103"/>
        <end position="114"/>
    </location>
</feature>
<evidence type="ECO:0000313" key="3">
    <source>
        <dbReference type="Proteomes" id="UP000554235"/>
    </source>
</evidence>
<dbReference type="AlphaFoldDB" id="A0A8H4KZ88"/>
<proteinExistence type="predicted"/>
<gene>
    <name evidence="2" type="ORF">FALBO_14195</name>
</gene>
<dbReference type="EMBL" id="JAADYS010002269">
    <property type="protein sequence ID" value="KAF4459056.1"/>
    <property type="molecule type" value="Genomic_DNA"/>
</dbReference>